<protein>
    <recommendedName>
        <fullName evidence="4">SpaA-like prealbumin fold domain-containing protein</fullName>
    </recommendedName>
</protein>
<evidence type="ECO:0000313" key="6">
    <source>
        <dbReference type="Proteomes" id="UP000464658"/>
    </source>
</evidence>
<dbReference type="SUPFAM" id="SSF49478">
    <property type="entry name" value="Cna protein B-type domain"/>
    <property type="match status" value="1"/>
</dbReference>
<dbReference type="Pfam" id="PF17802">
    <property type="entry name" value="SpaA"/>
    <property type="match status" value="1"/>
</dbReference>
<accession>A0A5S9M2U6</accession>
<dbReference type="InterPro" id="IPR041033">
    <property type="entry name" value="SpaA_PFL_dom_1"/>
</dbReference>
<proteinExistence type="inferred from homology"/>
<comment type="similarity">
    <text evidence="1">Belongs to the serine-aspartate repeat-containing protein (SDr) family.</text>
</comment>
<sequence>MIQVEAINQLKKGSVELTKIGEEKERLKGAEFTLFNDDGKELMSGLTTNEKGIISVNDLKPGAYQLVETKAPFGHKLDAEPVDFKIDFNPKQLVKVTKKKIFGRQVLCSFRKRRRWSVAQWSDLRSA</sequence>
<evidence type="ECO:0000256" key="2">
    <source>
        <dbReference type="ARBA" id="ARBA00022525"/>
    </source>
</evidence>
<evidence type="ECO:0000259" key="4">
    <source>
        <dbReference type="Pfam" id="PF17802"/>
    </source>
</evidence>
<name>A0A5S9M2U6_BACIA</name>
<feature type="domain" description="SpaA-like prealbumin fold" evidence="4">
    <location>
        <begin position="13"/>
        <end position="99"/>
    </location>
</feature>
<dbReference type="PANTHER" id="PTHR36108">
    <property type="entry name" value="COLOSSIN-B-RELATED"/>
    <property type="match status" value="1"/>
</dbReference>
<reference evidence="5 6" key="1">
    <citation type="submission" date="2019-12" db="EMBL/GenBank/DDBJ databases">
        <title>Full genome sequence of a Bacillus safensis strain isolated from commercially available natto in Indonesia.</title>
        <authorList>
            <person name="Yoshida M."/>
            <person name="Uomi M."/>
            <person name="Waturangi D."/>
            <person name="Ekaputri J.J."/>
            <person name="Setiamarga D.H.E."/>
        </authorList>
    </citation>
    <scope>NUCLEOTIDE SEQUENCE [LARGE SCALE GENOMIC DNA]</scope>
    <source>
        <strain evidence="5 6">IDN1</strain>
    </source>
</reference>
<gene>
    <name evidence="5" type="ORF">BsIDN1_15380</name>
</gene>
<organism evidence="5 6">
    <name type="scientific">Bacillus safensis</name>
    <dbReference type="NCBI Taxonomy" id="561879"/>
    <lineage>
        <taxon>Bacteria</taxon>
        <taxon>Bacillati</taxon>
        <taxon>Bacillota</taxon>
        <taxon>Bacilli</taxon>
        <taxon>Bacillales</taxon>
        <taxon>Bacillaceae</taxon>
        <taxon>Bacillus</taxon>
    </lineage>
</organism>
<dbReference type="EMBL" id="AP021906">
    <property type="protein sequence ID" value="BBP87920.1"/>
    <property type="molecule type" value="Genomic_DNA"/>
</dbReference>
<evidence type="ECO:0000256" key="1">
    <source>
        <dbReference type="ARBA" id="ARBA00007257"/>
    </source>
</evidence>
<dbReference type="Proteomes" id="UP000464658">
    <property type="component" value="Chromosome"/>
</dbReference>
<keyword evidence="2" id="KW-0964">Secreted</keyword>
<dbReference type="InterPro" id="IPR013783">
    <property type="entry name" value="Ig-like_fold"/>
</dbReference>
<evidence type="ECO:0000256" key="3">
    <source>
        <dbReference type="ARBA" id="ARBA00022729"/>
    </source>
</evidence>
<dbReference type="Gene3D" id="2.60.40.10">
    <property type="entry name" value="Immunoglobulins"/>
    <property type="match status" value="1"/>
</dbReference>
<keyword evidence="3" id="KW-0732">Signal</keyword>
<evidence type="ECO:0000313" key="5">
    <source>
        <dbReference type="EMBL" id="BBP87920.1"/>
    </source>
</evidence>
<dbReference type="AlphaFoldDB" id="A0A5S9M2U6"/>
<dbReference type="PANTHER" id="PTHR36108:SF13">
    <property type="entry name" value="COLOSSIN-B-RELATED"/>
    <property type="match status" value="1"/>
</dbReference>